<evidence type="ECO:0000256" key="2">
    <source>
        <dbReference type="ARBA" id="ARBA00023125"/>
    </source>
</evidence>
<evidence type="ECO:0000256" key="4">
    <source>
        <dbReference type="PROSITE-ProRule" id="PRU00335"/>
    </source>
</evidence>
<feature type="transmembrane region" description="Helical" evidence="5">
    <location>
        <begin position="154"/>
        <end position="173"/>
    </location>
</feature>
<evidence type="ECO:0000256" key="5">
    <source>
        <dbReference type="SAM" id="Phobius"/>
    </source>
</evidence>
<dbReference type="GO" id="GO:0003700">
    <property type="term" value="F:DNA-binding transcription factor activity"/>
    <property type="evidence" value="ECO:0007669"/>
    <property type="project" value="TreeGrafter"/>
</dbReference>
<dbReference type="PANTHER" id="PTHR30055:SF234">
    <property type="entry name" value="HTH-TYPE TRANSCRIPTIONAL REGULATOR BETI"/>
    <property type="match status" value="1"/>
</dbReference>
<dbReference type="InterPro" id="IPR050109">
    <property type="entry name" value="HTH-type_TetR-like_transc_reg"/>
</dbReference>
<dbReference type="PANTHER" id="PTHR30055">
    <property type="entry name" value="HTH-TYPE TRANSCRIPTIONAL REGULATOR RUTR"/>
    <property type="match status" value="1"/>
</dbReference>
<dbReference type="PROSITE" id="PS50977">
    <property type="entry name" value="HTH_TETR_2"/>
    <property type="match status" value="1"/>
</dbReference>
<keyword evidence="5" id="KW-0472">Membrane</keyword>
<keyword evidence="5" id="KW-0812">Transmembrane</keyword>
<organism evidence="7 8">
    <name type="scientific">Geobacillus subterraneus</name>
    <dbReference type="NCBI Taxonomy" id="129338"/>
    <lineage>
        <taxon>Bacteria</taxon>
        <taxon>Bacillati</taxon>
        <taxon>Bacillota</taxon>
        <taxon>Bacilli</taxon>
        <taxon>Bacillales</taxon>
        <taxon>Anoxybacillaceae</taxon>
        <taxon>Geobacillus</taxon>
    </lineage>
</organism>
<dbReference type="InterPro" id="IPR041347">
    <property type="entry name" value="MftR_C"/>
</dbReference>
<keyword evidence="8" id="KW-1185">Reference proteome</keyword>
<gene>
    <name evidence="7" type="ORF">GsuE55_00800</name>
</gene>
<accession>A0A679FLX8</accession>
<evidence type="ECO:0000256" key="3">
    <source>
        <dbReference type="ARBA" id="ARBA00023163"/>
    </source>
</evidence>
<dbReference type="GO" id="GO:0000976">
    <property type="term" value="F:transcription cis-regulatory region binding"/>
    <property type="evidence" value="ECO:0007669"/>
    <property type="project" value="TreeGrafter"/>
</dbReference>
<dbReference type="Pfam" id="PF17754">
    <property type="entry name" value="TetR_C_14"/>
    <property type="match status" value="1"/>
</dbReference>
<dbReference type="EMBL" id="AP022557">
    <property type="protein sequence ID" value="BBW95247.1"/>
    <property type="molecule type" value="Genomic_DNA"/>
</dbReference>
<dbReference type="SUPFAM" id="SSF46689">
    <property type="entry name" value="Homeodomain-like"/>
    <property type="match status" value="1"/>
</dbReference>
<dbReference type="InterPro" id="IPR001647">
    <property type="entry name" value="HTH_TetR"/>
</dbReference>
<name>A0A679FLX8_9BACL</name>
<feature type="domain" description="HTH tetR-type" evidence="6">
    <location>
        <begin position="17"/>
        <end position="77"/>
    </location>
</feature>
<keyword evidence="3" id="KW-0804">Transcription</keyword>
<evidence type="ECO:0000313" key="8">
    <source>
        <dbReference type="Proteomes" id="UP000501421"/>
    </source>
</evidence>
<dbReference type="Proteomes" id="UP000501421">
    <property type="component" value="Chromosome"/>
</dbReference>
<keyword evidence="1" id="KW-0805">Transcription regulation</keyword>
<evidence type="ECO:0000313" key="7">
    <source>
        <dbReference type="EMBL" id="BBW95247.1"/>
    </source>
</evidence>
<keyword evidence="5" id="KW-1133">Transmembrane helix</keyword>
<protein>
    <submittedName>
        <fullName evidence="7">TetR family transcriptional regulator</fullName>
    </submittedName>
</protein>
<dbReference type="Gene3D" id="1.10.10.60">
    <property type="entry name" value="Homeodomain-like"/>
    <property type="match status" value="1"/>
</dbReference>
<evidence type="ECO:0000259" key="6">
    <source>
        <dbReference type="PROSITE" id="PS50977"/>
    </source>
</evidence>
<dbReference type="Pfam" id="PF00440">
    <property type="entry name" value="TetR_N"/>
    <property type="match status" value="1"/>
</dbReference>
<dbReference type="Gene3D" id="1.10.357.10">
    <property type="entry name" value="Tetracycline Repressor, domain 2"/>
    <property type="match status" value="1"/>
</dbReference>
<dbReference type="AlphaFoldDB" id="A0A679FLX8"/>
<reference evidence="8" key="1">
    <citation type="journal article" date="2020" name="Microbiol. Resour. Announc.">
        <title>Complete Genome Sequence of Geobacillus sp. Strain E55-1, Isolated from Mine Geyser in Japan.</title>
        <authorList>
            <person name="Miyazaki K."/>
            <person name="Hase E."/>
            <person name="Tokito N."/>
        </authorList>
    </citation>
    <scope>NUCLEOTIDE SEQUENCE [LARGE SCALE GENOMIC DNA]</scope>
    <source>
        <strain evidence="8">E55-1</strain>
    </source>
</reference>
<keyword evidence="2 4" id="KW-0238">DNA-binding</keyword>
<feature type="DNA-binding region" description="H-T-H motif" evidence="4">
    <location>
        <begin position="40"/>
        <end position="59"/>
    </location>
</feature>
<evidence type="ECO:0000256" key="1">
    <source>
        <dbReference type="ARBA" id="ARBA00023015"/>
    </source>
</evidence>
<proteinExistence type="predicted"/>
<dbReference type="PRINTS" id="PR00455">
    <property type="entry name" value="HTHTETR"/>
</dbReference>
<sequence length="201" mass="22985">MSSQEQSQSGLRERKKAKTRALIQQSALRLFREQGYHATTVEQIANAAEISPSTFFRYFPTKESVVLDDDYDPLIIDAFRKQPHHLHPIQAFRLALKEVFNSLSEAERSAIRERIELALTVRELRAAAFHQVTATAEMISRLLAERMSRKHDDIFVLTLTGALMGTVLSMLFYCVQHHETDYMKVIDEALGYLEKGFALPT</sequence>
<dbReference type="RefSeq" id="WP_172418436.1">
    <property type="nucleotide sequence ID" value="NZ_AP022557.1"/>
</dbReference>
<dbReference type="InterPro" id="IPR009057">
    <property type="entry name" value="Homeodomain-like_sf"/>
</dbReference>